<dbReference type="InterPro" id="IPR011051">
    <property type="entry name" value="RmlC_Cupin_sf"/>
</dbReference>
<dbReference type="GO" id="GO:0003700">
    <property type="term" value="F:DNA-binding transcription factor activity"/>
    <property type="evidence" value="ECO:0007669"/>
    <property type="project" value="TreeGrafter"/>
</dbReference>
<reference evidence="3" key="1">
    <citation type="submission" date="2020-10" db="EMBL/GenBank/DDBJ databases">
        <authorList>
            <person name="Gilroy R."/>
        </authorList>
    </citation>
    <scope>NUCLEOTIDE SEQUENCE</scope>
    <source>
        <strain evidence="3">10406</strain>
    </source>
</reference>
<dbReference type="SUPFAM" id="SSF47413">
    <property type="entry name" value="lambda repressor-like DNA-binding domains"/>
    <property type="match status" value="1"/>
</dbReference>
<dbReference type="Pfam" id="PF01381">
    <property type="entry name" value="HTH_3"/>
    <property type="match status" value="1"/>
</dbReference>
<accession>A0A9D1SWK7</accession>
<reference evidence="3" key="2">
    <citation type="journal article" date="2021" name="PeerJ">
        <title>Extensive microbial diversity within the chicken gut microbiome revealed by metagenomics and culture.</title>
        <authorList>
            <person name="Gilroy R."/>
            <person name="Ravi A."/>
            <person name="Getino M."/>
            <person name="Pursley I."/>
            <person name="Horton D.L."/>
            <person name="Alikhan N.F."/>
            <person name="Baker D."/>
            <person name="Gharbi K."/>
            <person name="Hall N."/>
            <person name="Watson M."/>
            <person name="Adriaenssens E.M."/>
            <person name="Foster-Nyarko E."/>
            <person name="Jarju S."/>
            <person name="Secka A."/>
            <person name="Antonio M."/>
            <person name="Oren A."/>
            <person name="Chaudhuri R.R."/>
            <person name="La Ragione R."/>
            <person name="Hildebrand F."/>
            <person name="Pallen M.J."/>
        </authorList>
    </citation>
    <scope>NUCLEOTIDE SEQUENCE</scope>
    <source>
        <strain evidence="3">10406</strain>
    </source>
</reference>
<dbReference type="InterPro" id="IPR013096">
    <property type="entry name" value="Cupin_2"/>
</dbReference>
<evidence type="ECO:0000313" key="3">
    <source>
        <dbReference type="EMBL" id="HIU99379.1"/>
    </source>
</evidence>
<dbReference type="Gene3D" id="1.10.260.40">
    <property type="entry name" value="lambda repressor-like DNA-binding domains"/>
    <property type="match status" value="1"/>
</dbReference>
<dbReference type="InterPro" id="IPR050807">
    <property type="entry name" value="TransReg_Diox_bact_type"/>
</dbReference>
<keyword evidence="1" id="KW-0238">DNA-binding</keyword>
<dbReference type="InterPro" id="IPR014710">
    <property type="entry name" value="RmlC-like_jellyroll"/>
</dbReference>
<dbReference type="InterPro" id="IPR001387">
    <property type="entry name" value="Cro/C1-type_HTH"/>
</dbReference>
<dbReference type="GO" id="GO:0003677">
    <property type="term" value="F:DNA binding"/>
    <property type="evidence" value="ECO:0007669"/>
    <property type="project" value="UniProtKB-KW"/>
</dbReference>
<dbReference type="PANTHER" id="PTHR46797:SF19">
    <property type="entry name" value="BLL2473 PROTEIN"/>
    <property type="match status" value="1"/>
</dbReference>
<dbReference type="CDD" id="cd02209">
    <property type="entry name" value="cupin_XRE_C"/>
    <property type="match status" value="1"/>
</dbReference>
<dbReference type="Pfam" id="PF07883">
    <property type="entry name" value="Cupin_2"/>
    <property type="match status" value="1"/>
</dbReference>
<name>A0A9D1SWK7_9FIRM</name>
<gene>
    <name evidence="3" type="ORF">IAC73_06020</name>
</gene>
<dbReference type="InterPro" id="IPR010982">
    <property type="entry name" value="Lambda_DNA-bd_dom_sf"/>
</dbReference>
<feature type="domain" description="HTH cro/C1-type" evidence="2">
    <location>
        <begin position="13"/>
        <end position="67"/>
    </location>
</feature>
<dbReference type="SUPFAM" id="SSF51182">
    <property type="entry name" value="RmlC-like cupins"/>
    <property type="match status" value="1"/>
</dbReference>
<evidence type="ECO:0000313" key="4">
    <source>
        <dbReference type="Proteomes" id="UP000886857"/>
    </source>
</evidence>
<dbReference type="Proteomes" id="UP000886857">
    <property type="component" value="Unassembled WGS sequence"/>
</dbReference>
<dbReference type="PANTHER" id="PTHR46797">
    <property type="entry name" value="HTH-TYPE TRANSCRIPTIONAL REGULATOR"/>
    <property type="match status" value="1"/>
</dbReference>
<dbReference type="AlphaFoldDB" id="A0A9D1SWK7"/>
<dbReference type="EMBL" id="DVOE01000089">
    <property type="protein sequence ID" value="HIU99379.1"/>
    <property type="molecule type" value="Genomic_DNA"/>
</dbReference>
<dbReference type="Gene3D" id="2.60.120.10">
    <property type="entry name" value="Jelly Rolls"/>
    <property type="match status" value="1"/>
</dbReference>
<dbReference type="CDD" id="cd00093">
    <property type="entry name" value="HTH_XRE"/>
    <property type="match status" value="1"/>
</dbReference>
<evidence type="ECO:0000259" key="2">
    <source>
        <dbReference type="PROSITE" id="PS50943"/>
    </source>
</evidence>
<comment type="caution">
    <text evidence="3">The sequence shown here is derived from an EMBL/GenBank/DDBJ whole genome shotgun (WGS) entry which is preliminary data.</text>
</comment>
<sequence length="193" mass="21018">MTNSNTREIAERLKGLREMLDLTPAEVAEAAGMDEATYLEYEAGNRDFSVTMLYNCAGKFGVDVTALLTGHTPTLSSYSIVRAGQGVRTERRHAFTYQHLAQNFKGRTAEPFFVTAPFVPGAEDKPIPLSAHNGQEFDYILSGRLMVNIGGNIDELGPGDAAYYDSSQPHGMIAVGGEDCVFIAVVLHPEKKD</sequence>
<organism evidence="3 4">
    <name type="scientific">Candidatus Limadaptatus stercoripullorum</name>
    <dbReference type="NCBI Taxonomy" id="2840846"/>
    <lineage>
        <taxon>Bacteria</taxon>
        <taxon>Bacillati</taxon>
        <taxon>Bacillota</taxon>
        <taxon>Clostridia</taxon>
        <taxon>Eubacteriales</taxon>
        <taxon>Candidatus Limadaptatus</taxon>
    </lineage>
</organism>
<proteinExistence type="predicted"/>
<dbReference type="GO" id="GO:0005829">
    <property type="term" value="C:cytosol"/>
    <property type="evidence" value="ECO:0007669"/>
    <property type="project" value="TreeGrafter"/>
</dbReference>
<dbReference type="PROSITE" id="PS50943">
    <property type="entry name" value="HTH_CROC1"/>
    <property type="match status" value="1"/>
</dbReference>
<protein>
    <submittedName>
        <fullName evidence="3">Helix-turn-helix transcriptional regulator</fullName>
    </submittedName>
</protein>
<dbReference type="SMART" id="SM00530">
    <property type="entry name" value="HTH_XRE"/>
    <property type="match status" value="1"/>
</dbReference>
<evidence type="ECO:0000256" key="1">
    <source>
        <dbReference type="ARBA" id="ARBA00023125"/>
    </source>
</evidence>